<dbReference type="InterPro" id="IPR007325">
    <property type="entry name" value="KFase/CYL"/>
</dbReference>
<reference evidence="2" key="1">
    <citation type="submission" date="2020-07" db="EMBL/GenBank/DDBJ databases">
        <authorList>
            <person name="Nieuwenhuis M."/>
            <person name="Van De Peppel L.J.J."/>
        </authorList>
    </citation>
    <scope>NUCLEOTIDE SEQUENCE</scope>
    <source>
        <strain evidence="2">AP01</strain>
        <tissue evidence="2">Mycelium</tissue>
    </source>
</reference>
<comment type="caution">
    <text evidence="2">The sequence shown here is derived from an EMBL/GenBank/DDBJ whole genome shotgun (WGS) entry which is preliminary data.</text>
</comment>
<protein>
    <recommendedName>
        <fullName evidence="4">Cyclase</fullName>
    </recommendedName>
</protein>
<gene>
    <name evidence="2" type="ORF">DXG03_004039</name>
</gene>
<organism evidence="2 3">
    <name type="scientific">Asterophora parasitica</name>
    <dbReference type="NCBI Taxonomy" id="117018"/>
    <lineage>
        <taxon>Eukaryota</taxon>
        <taxon>Fungi</taxon>
        <taxon>Dikarya</taxon>
        <taxon>Basidiomycota</taxon>
        <taxon>Agaricomycotina</taxon>
        <taxon>Agaricomycetes</taxon>
        <taxon>Agaricomycetidae</taxon>
        <taxon>Agaricales</taxon>
        <taxon>Tricholomatineae</taxon>
        <taxon>Lyophyllaceae</taxon>
        <taxon>Asterophora</taxon>
    </lineage>
</organism>
<evidence type="ECO:0000256" key="1">
    <source>
        <dbReference type="ARBA" id="ARBA00007865"/>
    </source>
</evidence>
<dbReference type="PANTHER" id="PTHR31118:SF12">
    <property type="entry name" value="CYCLASE-LIKE PROTEIN 2"/>
    <property type="match status" value="1"/>
</dbReference>
<comment type="similarity">
    <text evidence="1">Belongs to the Cyclase 1 superfamily.</text>
</comment>
<dbReference type="AlphaFoldDB" id="A0A9P7KD50"/>
<evidence type="ECO:0008006" key="4">
    <source>
        <dbReference type="Google" id="ProtNLM"/>
    </source>
</evidence>
<evidence type="ECO:0000313" key="3">
    <source>
        <dbReference type="Proteomes" id="UP000775547"/>
    </source>
</evidence>
<dbReference type="GO" id="GO:0004061">
    <property type="term" value="F:arylformamidase activity"/>
    <property type="evidence" value="ECO:0007669"/>
    <property type="project" value="InterPro"/>
</dbReference>
<dbReference type="Gene3D" id="3.50.30.50">
    <property type="entry name" value="Putative cyclase"/>
    <property type="match status" value="1"/>
</dbReference>
<evidence type="ECO:0000313" key="2">
    <source>
        <dbReference type="EMBL" id="KAG5646213.1"/>
    </source>
</evidence>
<dbReference type="PANTHER" id="PTHR31118">
    <property type="entry name" value="CYCLASE-LIKE PROTEIN 2"/>
    <property type="match status" value="1"/>
</dbReference>
<proteinExistence type="inferred from homology"/>
<dbReference type="Pfam" id="PF04199">
    <property type="entry name" value="Cyclase"/>
    <property type="match status" value="1"/>
</dbReference>
<dbReference type="Proteomes" id="UP000775547">
    <property type="component" value="Unassembled WGS sequence"/>
</dbReference>
<reference evidence="2" key="2">
    <citation type="submission" date="2021-10" db="EMBL/GenBank/DDBJ databases">
        <title>Phylogenomics reveals ancestral predisposition of the termite-cultivated fungus Termitomyces towards a domesticated lifestyle.</title>
        <authorList>
            <person name="Auxier B."/>
            <person name="Grum-Grzhimaylo A."/>
            <person name="Cardenas M.E."/>
            <person name="Lodge J.D."/>
            <person name="Laessoe T."/>
            <person name="Pedersen O."/>
            <person name="Smith M.E."/>
            <person name="Kuyper T.W."/>
            <person name="Franco-Molano E.A."/>
            <person name="Baroni T.J."/>
            <person name="Aanen D.K."/>
        </authorList>
    </citation>
    <scope>NUCLEOTIDE SEQUENCE</scope>
    <source>
        <strain evidence="2">AP01</strain>
        <tissue evidence="2">Mycelium</tissue>
    </source>
</reference>
<name>A0A9P7KD50_9AGAR</name>
<dbReference type="InterPro" id="IPR037175">
    <property type="entry name" value="KFase_sf"/>
</dbReference>
<accession>A0A9P7KD50</accession>
<keyword evidence="3" id="KW-1185">Reference proteome</keyword>
<sequence length="222" mass="23939">MDPSSIVDLSHKLDSKVQVYPGDRPFTCSQCATVANDGYSVHVLSFSTHTGTHIDVPSHFIANGKTIDQIPLPSLINPLVVVDLTHLDLQNRQIITWEDIKPSADRLGPGVTVVLRTGWDAYWSSPKYYEHPFLAKDAAQRIVETGVRVVGVDTFSPDETPYQGVGGEHGFAVHEVILGAGGIIAENLTNLAALDGHSHIALVPLNVEGSDGSPVRAFAWKA</sequence>
<dbReference type="EMBL" id="JABCKV010000024">
    <property type="protein sequence ID" value="KAG5646213.1"/>
    <property type="molecule type" value="Genomic_DNA"/>
</dbReference>
<dbReference type="SUPFAM" id="SSF102198">
    <property type="entry name" value="Putative cyclase"/>
    <property type="match status" value="1"/>
</dbReference>
<dbReference type="OrthoDB" id="7108654at2759"/>
<dbReference type="GO" id="GO:0019441">
    <property type="term" value="P:L-tryptophan catabolic process to kynurenine"/>
    <property type="evidence" value="ECO:0007669"/>
    <property type="project" value="InterPro"/>
</dbReference>